<feature type="region of interest" description="Disordered" evidence="1">
    <location>
        <begin position="205"/>
        <end position="225"/>
    </location>
</feature>
<evidence type="ECO:0000313" key="3">
    <source>
        <dbReference type="Proteomes" id="UP000182373"/>
    </source>
</evidence>
<accession>A0AAC9KAK6</accession>
<dbReference type="EMBL" id="CP018191">
    <property type="protein sequence ID" value="APH54174.1"/>
    <property type="molecule type" value="Genomic_DNA"/>
</dbReference>
<name>A0AAC9KAK6_9PROT</name>
<evidence type="ECO:0000256" key="1">
    <source>
        <dbReference type="SAM" id="MobiDB-lite"/>
    </source>
</evidence>
<protein>
    <submittedName>
        <fullName evidence="2">Uncharacterized protein</fullName>
    </submittedName>
</protein>
<gene>
    <name evidence="2" type="ORF">GbCGDNIH9_0918</name>
</gene>
<evidence type="ECO:0000313" key="2">
    <source>
        <dbReference type="EMBL" id="APH54174.1"/>
    </source>
</evidence>
<dbReference type="Proteomes" id="UP000182373">
    <property type="component" value="Chromosome"/>
</dbReference>
<sequence length="269" mass="29615">MVHPGRRFCILSASGDYSDCTGAGIVQAGPSGCTTASGAGSERTACRQCPDGYDRPCCQTARTGHDQRTRGPAATGAFFHCRCHHLRHFSDRGLADRSQSGSPGCRTIPQHTDAMACHYCQSRTPFALVFISYRPGRLRCLVCDCLSGPAIADYPVAARSLRPVILRRGDCCLRCRQRAWHDDRGQPSHSRPSCLHDVRRHGTGRSRSRLHDIGGFTGTPSLDSSRSDDLCRHSRYGRAVRGYSHCHPASDHTERSGRSRFGPWFSDQL</sequence>
<dbReference type="AlphaFoldDB" id="A0AAC9KAK6"/>
<proteinExistence type="predicted"/>
<reference evidence="3" key="1">
    <citation type="submission" date="2016-11" db="EMBL/GenBank/DDBJ databases">
        <title>Comparative genomic and phenotypic analysis of Granulibacter bethesdensis clinical isolates from patients with chronic granulomatous disease.</title>
        <authorList>
            <person name="Zarember K.A."/>
            <person name="Porcella S.F."/>
            <person name="Chu J."/>
            <person name="Ding L."/>
            <person name="Dahlstrom E."/>
            <person name="Barbian K."/>
            <person name="Martens C."/>
            <person name="Sykora L."/>
            <person name="Kramer S."/>
            <person name="Pettinato A.M."/>
            <person name="Hong H."/>
            <person name="Wald G."/>
            <person name="Berg L.J."/>
            <person name="Rogge L.S."/>
            <person name="Greenberg D.E."/>
            <person name="Falcone E.L."/>
            <person name="Neves J.F."/>
            <person name="Simoes M.J."/>
            <person name="Casal M."/>
            <person name="Rodriguez-Lopez F.C."/>
            <person name="Zelazny A."/>
            <person name="Gallin J.I."/>
            <person name="Holland S.M."/>
        </authorList>
    </citation>
    <scope>NUCLEOTIDE SEQUENCE [LARGE SCALE GENOMIC DNA]</scope>
    <source>
        <strain evidence="3">NIH9.1</strain>
    </source>
</reference>
<organism evidence="2 3">
    <name type="scientific">Granulibacter bethesdensis</name>
    <dbReference type="NCBI Taxonomy" id="364410"/>
    <lineage>
        <taxon>Bacteria</taxon>
        <taxon>Pseudomonadati</taxon>
        <taxon>Pseudomonadota</taxon>
        <taxon>Alphaproteobacteria</taxon>
        <taxon>Acetobacterales</taxon>
        <taxon>Acetobacteraceae</taxon>
        <taxon>Granulibacter</taxon>
    </lineage>
</organism>